<dbReference type="Pfam" id="PF07885">
    <property type="entry name" value="Ion_trans_2"/>
    <property type="match status" value="1"/>
</dbReference>
<sequence length="290" mass="32313">MGKVLIVVCTIIVLLSIIVSNNKKNKRLIKSIYKTLKEINKTYKAIFTEGTIFIKIMHGGIFVVSEILVILMVVSSITNYVLTQQTLIHYVFAGICILVALLILHLSIGYILLITTGIQKFIGNVKDEDLKGNLLLSYFLLSVYFTVFLFDPKQFEGIHIIALAGLLISYILNLKVLIRLIKNPVHIKSKHGDNNTASRITIISVLLLIMVILNLFLATCLINQIYPGSFSNVSNNFDLFYYTIITFTTVGYGDIIPVTVPAKLIGIIISTTSVICITIFLSSVLSYKES</sequence>
<keyword evidence="1" id="KW-0472">Membrane</keyword>
<dbReference type="InterPro" id="IPR013099">
    <property type="entry name" value="K_chnl_dom"/>
</dbReference>
<evidence type="ECO:0000259" key="2">
    <source>
        <dbReference type="Pfam" id="PF07885"/>
    </source>
</evidence>
<dbReference type="GO" id="GO:0034220">
    <property type="term" value="P:monoatomic ion transmembrane transport"/>
    <property type="evidence" value="ECO:0007669"/>
    <property type="project" value="UniProtKB-KW"/>
</dbReference>
<feature type="transmembrane region" description="Helical" evidence="1">
    <location>
        <begin position="239"/>
        <end position="257"/>
    </location>
</feature>
<dbReference type="OrthoDB" id="1777249at2"/>
<feature type="domain" description="Potassium channel" evidence="2">
    <location>
        <begin position="214"/>
        <end position="286"/>
    </location>
</feature>
<feature type="transmembrane region" description="Helical" evidence="1">
    <location>
        <begin position="264"/>
        <end position="287"/>
    </location>
</feature>
<feature type="transmembrane region" description="Helical" evidence="1">
    <location>
        <begin position="134"/>
        <end position="151"/>
    </location>
</feature>
<feature type="transmembrane region" description="Helical" evidence="1">
    <location>
        <begin position="157"/>
        <end position="181"/>
    </location>
</feature>
<reference evidence="3 4" key="1">
    <citation type="journal article" date="2017" name="Genome Announc.">
        <title>Draft Genome Sequence of Romboutsia weinsteinii sp. nov. Strain CCRI-19649(T) Isolated from Surface Water.</title>
        <authorList>
            <person name="Maheux A.F."/>
            <person name="Boudreau D.K."/>
            <person name="Berube E."/>
            <person name="Boissinot M."/>
            <person name="Cantin P."/>
            <person name="Raymond F."/>
            <person name="Corbeil J."/>
            <person name="Omar R.F."/>
            <person name="Bergeron M.G."/>
        </authorList>
    </citation>
    <scope>NUCLEOTIDE SEQUENCE [LARGE SCALE GENOMIC DNA]</scope>
    <source>
        <strain evidence="3 4">CCRI-19649</strain>
    </source>
</reference>
<dbReference type="RefSeq" id="WP_094366712.1">
    <property type="nucleotide sequence ID" value="NZ_NOJY02000019.1"/>
</dbReference>
<keyword evidence="1" id="KW-1133">Transmembrane helix</keyword>
<name>A0A371J2J2_9FIRM</name>
<evidence type="ECO:0000313" key="3">
    <source>
        <dbReference type="EMBL" id="RDY26876.1"/>
    </source>
</evidence>
<proteinExistence type="predicted"/>
<dbReference type="Gene3D" id="1.10.287.70">
    <property type="match status" value="1"/>
</dbReference>
<keyword evidence="3" id="KW-0406">Ion transport</keyword>
<keyword evidence="3" id="KW-0813">Transport</keyword>
<feature type="transmembrane region" description="Helical" evidence="1">
    <location>
        <begin position="88"/>
        <end position="113"/>
    </location>
</feature>
<keyword evidence="4" id="KW-1185">Reference proteome</keyword>
<evidence type="ECO:0000256" key="1">
    <source>
        <dbReference type="SAM" id="Phobius"/>
    </source>
</evidence>
<protein>
    <submittedName>
        <fullName evidence="3">Two pore domain potassium channel family protein</fullName>
    </submittedName>
</protein>
<keyword evidence="1" id="KW-0812">Transmembrane</keyword>
<dbReference type="Proteomes" id="UP000215694">
    <property type="component" value="Unassembled WGS sequence"/>
</dbReference>
<keyword evidence="3" id="KW-0407">Ion channel</keyword>
<comment type="caution">
    <text evidence="3">The sequence shown here is derived from an EMBL/GenBank/DDBJ whole genome shotgun (WGS) entry which is preliminary data.</text>
</comment>
<evidence type="ECO:0000313" key="4">
    <source>
        <dbReference type="Proteomes" id="UP000215694"/>
    </source>
</evidence>
<dbReference type="SUPFAM" id="SSF81324">
    <property type="entry name" value="Voltage-gated potassium channels"/>
    <property type="match status" value="1"/>
</dbReference>
<accession>A0A371J2J2</accession>
<feature type="transmembrane region" description="Helical" evidence="1">
    <location>
        <begin position="5"/>
        <end position="22"/>
    </location>
</feature>
<feature type="transmembrane region" description="Helical" evidence="1">
    <location>
        <begin position="202"/>
        <end position="227"/>
    </location>
</feature>
<organism evidence="3 4">
    <name type="scientific">Romboutsia weinsteinii</name>
    <dbReference type="NCBI Taxonomy" id="2020949"/>
    <lineage>
        <taxon>Bacteria</taxon>
        <taxon>Bacillati</taxon>
        <taxon>Bacillota</taxon>
        <taxon>Clostridia</taxon>
        <taxon>Peptostreptococcales</taxon>
        <taxon>Peptostreptococcaceae</taxon>
        <taxon>Romboutsia</taxon>
    </lineage>
</organism>
<dbReference type="EMBL" id="NOJY02000019">
    <property type="protein sequence ID" value="RDY26876.1"/>
    <property type="molecule type" value="Genomic_DNA"/>
</dbReference>
<gene>
    <name evidence="3" type="ORF">CHL78_011805</name>
</gene>
<dbReference type="AlphaFoldDB" id="A0A371J2J2"/>
<feature type="transmembrane region" description="Helical" evidence="1">
    <location>
        <begin position="61"/>
        <end position="82"/>
    </location>
</feature>